<organism evidence="2 3">
    <name type="scientific">Zizania palustris</name>
    <name type="common">Northern wild rice</name>
    <dbReference type="NCBI Taxonomy" id="103762"/>
    <lineage>
        <taxon>Eukaryota</taxon>
        <taxon>Viridiplantae</taxon>
        <taxon>Streptophyta</taxon>
        <taxon>Embryophyta</taxon>
        <taxon>Tracheophyta</taxon>
        <taxon>Spermatophyta</taxon>
        <taxon>Magnoliopsida</taxon>
        <taxon>Liliopsida</taxon>
        <taxon>Poales</taxon>
        <taxon>Poaceae</taxon>
        <taxon>BOP clade</taxon>
        <taxon>Oryzoideae</taxon>
        <taxon>Oryzeae</taxon>
        <taxon>Zizaniinae</taxon>
        <taxon>Zizania</taxon>
    </lineage>
</organism>
<dbReference type="Proteomes" id="UP000729402">
    <property type="component" value="Unassembled WGS sequence"/>
</dbReference>
<feature type="compositionally biased region" description="Low complexity" evidence="1">
    <location>
        <begin position="91"/>
        <end position="103"/>
    </location>
</feature>
<reference evidence="2" key="2">
    <citation type="submission" date="2021-02" db="EMBL/GenBank/DDBJ databases">
        <authorList>
            <person name="Kimball J.A."/>
            <person name="Haas M.W."/>
            <person name="Macchietto M."/>
            <person name="Kono T."/>
            <person name="Duquette J."/>
            <person name="Shao M."/>
        </authorList>
    </citation>
    <scope>NUCLEOTIDE SEQUENCE</scope>
    <source>
        <tissue evidence="2">Fresh leaf tissue</tissue>
    </source>
</reference>
<evidence type="ECO:0000313" key="2">
    <source>
        <dbReference type="EMBL" id="KAG8070900.1"/>
    </source>
</evidence>
<feature type="compositionally biased region" description="Low complexity" evidence="1">
    <location>
        <begin position="31"/>
        <end position="42"/>
    </location>
</feature>
<gene>
    <name evidence="2" type="ORF">GUJ93_ZPchr0006g43512</name>
</gene>
<name>A0A8J5SZU5_ZIZPA</name>
<evidence type="ECO:0000256" key="1">
    <source>
        <dbReference type="SAM" id="MobiDB-lite"/>
    </source>
</evidence>
<keyword evidence="3" id="KW-1185">Reference proteome</keyword>
<feature type="compositionally biased region" description="Pro residues" evidence="1">
    <location>
        <begin position="1"/>
        <end position="30"/>
    </location>
</feature>
<dbReference type="AlphaFoldDB" id="A0A8J5SZU5"/>
<dbReference type="EMBL" id="JAAALK010000283">
    <property type="protein sequence ID" value="KAG8070900.1"/>
    <property type="molecule type" value="Genomic_DNA"/>
</dbReference>
<proteinExistence type="predicted"/>
<feature type="region of interest" description="Disordered" evidence="1">
    <location>
        <begin position="57"/>
        <end position="121"/>
    </location>
</feature>
<comment type="caution">
    <text evidence="2">The sequence shown here is derived from an EMBL/GenBank/DDBJ whole genome shotgun (WGS) entry which is preliminary data.</text>
</comment>
<protein>
    <submittedName>
        <fullName evidence="2">Uncharacterized protein</fullName>
    </submittedName>
</protein>
<evidence type="ECO:0000313" key="3">
    <source>
        <dbReference type="Proteomes" id="UP000729402"/>
    </source>
</evidence>
<accession>A0A8J5SZU5</accession>
<sequence length="155" mass="16199">MEATGPPPRVPKASGPPPRVPRALGPPPQGAAPLAAARRARADGAPLAAVLRHAAGSLRPPLGEPPHALAAEPRRAPRAAPSAAVPPPSAARPRAPRAAAPQRPGGGERRGGEEALGLGFGQEGHHMKDCVEFLKWMHKHGIRYDENFGKKRKNN</sequence>
<feature type="region of interest" description="Disordered" evidence="1">
    <location>
        <begin position="1"/>
        <end position="42"/>
    </location>
</feature>
<reference evidence="2" key="1">
    <citation type="journal article" date="2021" name="bioRxiv">
        <title>Whole Genome Assembly and Annotation of Northern Wild Rice, Zizania palustris L., Supports a Whole Genome Duplication in the Zizania Genus.</title>
        <authorList>
            <person name="Haas M."/>
            <person name="Kono T."/>
            <person name="Macchietto M."/>
            <person name="Millas R."/>
            <person name="McGilp L."/>
            <person name="Shao M."/>
            <person name="Duquette J."/>
            <person name="Hirsch C.N."/>
            <person name="Kimball J."/>
        </authorList>
    </citation>
    <scope>NUCLEOTIDE SEQUENCE</scope>
    <source>
        <tissue evidence="2">Fresh leaf tissue</tissue>
    </source>
</reference>